<keyword evidence="3 6" id="KW-0812">Transmembrane</keyword>
<dbReference type="STRING" id="1450648.CLORY_34810"/>
<dbReference type="Pfam" id="PF12679">
    <property type="entry name" value="ABC2_membrane_2"/>
    <property type="match status" value="1"/>
</dbReference>
<feature type="transmembrane region" description="Helical" evidence="6">
    <location>
        <begin position="253"/>
        <end position="276"/>
    </location>
</feature>
<comment type="subcellular location">
    <subcellularLocation>
        <location evidence="1">Cell membrane</location>
        <topology evidence="1">Multi-pass membrane protein</topology>
    </subcellularLocation>
</comment>
<evidence type="ECO:0000256" key="5">
    <source>
        <dbReference type="ARBA" id="ARBA00023136"/>
    </source>
</evidence>
<evidence type="ECO:0000313" key="7">
    <source>
        <dbReference type="EMBL" id="OPJ58991.1"/>
    </source>
</evidence>
<reference evidence="7 8" key="1">
    <citation type="submission" date="2017-03" db="EMBL/GenBank/DDBJ databases">
        <title>Genome sequence of Clostridium oryzae DSM 28571.</title>
        <authorList>
            <person name="Poehlein A."/>
            <person name="Daniel R."/>
        </authorList>
    </citation>
    <scope>NUCLEOTIDE SEQUENCE [LARGE SCALE GENOMIC DNA]</scope>
    <source>
        <strain evidence="7 8">DSM 28571</strain>
    </source>
</reference>
<evidence type="ECO:0000256" key="1">
    <source>
        <dbReference type="ARBA" id="ARBA00004651"/>
    </source>
</evidence>
<organism evidence="7 8">
    <name type="scientific">Clostridium oryzae</name>
    <dbReference type="NCBI Taxonomy" id="1450648"/>
    <lineage>
        <taxon>Bacteria</taxon>
        <taxon>Bacillati</taxon>
        <taxon>Bacillota</taxon>
        <taxon>Clostridia</taxon>
        <taxon>Eubacteriales</taxon>
        <taxon>Clostridiaceae</taxon>
        <taxon>Clostridium</taxon>
    </lineage>
</organism>
<proteinExistence type="predicted"/>
<dbReference type="AlphaFoldDB" id="A0A1V4IG68"/>
<feature type="transmembrane region" description="Helical" evidence="6">
    <location>
        <begin position="209"/>
        <end position="227"/>
    </location>
</feature>
<keyword evidence="2" id="KW-1003">Cell membrane</keyword>
<keyword evidence="4 6" id="KW-1133">Transmembrane helix</keyword>
<dbReference type="GO" id="GO:0140359">
    <property type="term" value="F:ABC-type transporter activity"/>
    <property type="evidence" value="ECO:0007669"/>
    <property type="project" value="InterPro"/>
</dbReference>
<evidence type="ECO:0000256" key="4">
    <source>
        <dbReference type="ARBA" id="ARBA00022989"/>
    </source>
</evidence>
<evidence type="ECO:0000256" key="3">
    <source>
        <dbReference type="ARBA" id="ARBA00022692"/>
    </source>
</evidence>
<dbReference type="Proteomes" id="UP000190080">
    <property type="component" value="Unassembled WGS sequence"/>
</dbReference>
<dbReference type="GO" id="GO:0005886">
    <property type="term" value="C:plasma membrane"/>
    <property type="evidence" value="ECO:0007669"/>
    <property type="project" value="UniProtKB-SubCell"/>
</dbReference>
<feature type="transmembrane region" description="Helical" evidence="6">
    <location>
        <begin position="122"/>
        <end position="148"/>
    </location>
</feature>
<gene>
    <name evidence="7" type="ORF">CLORY_34810</name>
</gene>
<evidence type="ECO:0000313" key="8">
    <source>
        <dbReference type="Proteomes" id="UP000190080"/>
    </source>
</evidence>
<dbReference type="InterPro" id="IPR051449">
    <property type="entry name" value="ABC-2_transporter_component"/>
</dbReference>
<comment type="caution">
    <text evidence="7">The sequence shown here is derived from an EMBL/GenBank/DDBJ whole genome shotgun (WGS) entry which is preliminary data.</text>
</comment>
<dbReference type="OrthoDB" id="9794512at2"/>
<keyword evidence="5 6" id="KW-0472">Membrane</keyword>
<feature type="transmembrane region" description="Helical" evidence="6">
    <location>
        <begin position="155"/>
        <end position="172"/>
    </location>
</feature>
<sequence>MGAILIKELKSYFHSATAYIFMGVFLFFSGIFYALNNVIYASPDYASVLSSYNFVFLLIVPILTMKIFAEETKTRTDQLLLTSPQSIGGIVMGKFLAPVLLYAVTLLITVLYPLILSMFGSLSVKTIVCAYIGLFLMGSCFISIGVFVSSLTENVVSAAVGTFAILLCLWLVDSVTSTVPNSYKAGIVFAIAAVLIISLIIYNATKNIIVSAGVFLVGAIGIAVAAIEKKTLFEGLIAKSLGWISLIKRNDNFSMGILSVNSIVYFISFMFIFVYLTMRIIEKRRWS</sequence>
<accession>A0A1V4IG68</accession>
<keyword evidence="8" id="KW-1185">Reference proteome</keyword>
<dbReference type="PANTHER" id="PTHR30294:SF29">
    <property type="entry name" value="MULTIDRUG ABC TRANSPORTER PERMEASE YBHS-RELATED"/>
    <property type="match status" value="1"/>
</dbReference>
<protein>
    <submittedName>
        <fullName evidence="7">ABC-2 family transporter protein</fullName>
    </submittedName>
</protein>
<dbReference type="RefSeq" id="WP_079426821.1">
    <property type="nucleotide sequence ID" value="NZ_MZGV01000052.1"/>
</dbReference>
<dbReference type="PANTHER" id="PTHR30294">
    <property type="entry name" value="MEMBRANE COMPONENT OF ABC TRANSPORTER YHHJ-RELATED"/>
    <property type="match status" value="1"/>
</dbReference>
<feature type="transmembrane region" description="Helical" evidence="6">
    <location>
        <begin position="95"/>
        <end position="116"/>
    </location>
</feature>
<evidence type="ECO:0000256" key="6">
    <source>
        <dbReference type="SAM" id="Phobius"/>
    </source>
</evidence>
<evidence type="ECO:0000256" key="2">
    <source>
        <dbReference type="ARBA" id="ARBA00022475"/>
    </source>
</evidence>
<dbReference type="EMBL" id="MZGV01000052">
    <property type="protein sequence ID" value="OPJ58991.1"/>
    <property type="molecule type" value="Genomic_DNA"/>
</dbReference>
<name>A0A1V4IG68_9CLOT</name>
<feature type="transmembrane region" description="Helical" evidence="6">
    <location>
        <begin position="184"/>
        <end position="202"/>
    </location>
</feature>
<feature type="transmembrane region" description="Helical" evidence="6">
    <location>
        <begin position="47"/>
        <end position="69"/>
    </location>
</feature>
<feature type="transmembrane region" description="Helical" evidence="6">
    <location>
        <begin position="12"/>
        <end position="35"/>
    </location>
</feature>